<dbReference type="InterPro" id="IPR019931">
    <property type="entry name" value="LPXTG_anchor"/>
</dbReference>
<dbReference type="InterPro" id="IPR013378">
    <property type="entry name" value="InlB-like_B-rpt"/>
</dbReference>
<name>R2QJK6_9ENTE</name>
<dbReference type="AlphaFoldDB" id="R2QJK6"/>
<evidence type="ECO:0000313" key="12">
    <source>
        <dbReference type="EMBL" id="EOT70121.1"/>
    </source>
</evidence>
<dbReference type="PATRIC" id="fig|1158601.3.peg.4107"/>
<dbReference type="Gene3D" id="3.10.20.320">
    <property type="entry name" value="Putative peptidoglycan bound protein (lpxtg motif)"/>
    <property type="match status" value="7"/>
</dbReference>
<keyword evidence="8" id="KW-0812">Transmembrane</keyword>
<organism evidence="11 13">
    <name type="scientific">Enterococcus malodoratus ATCC 43197</name>
    <dbReference type="NCBI Taxonomy" id="1158601"/>
    <lineage>
        <taxon>Bacteria</taxon>
        <taxon>Bacillati</taxon>
        <taxon>Bacillota</taxon>
        <taxon>Bacilli</taxon>
        <taxon>Lactobacillales</taxon>
        <taxon>Enterococcaceae</taxon>
        <taxon>Enterococcus</taxon>
    </lineage>
</organism>
<dbReference type="GO" id="GO:0030313">
    <property type="term" value="C:cell envelope"/>
    <property type="evidence" value="ECO:0007669"/>
    <property type="project" value="UniProtKB-SubCell"/>
</dbReference>
<sequence length="1162" mass="125120">MVKMKRNYAVLLFGLFCGALLFGATGQTALADEVTVNTITDLQDAVKNAPEDRKVILGDSFPTDIGATIAFNESPYQVEVDGGGKALQSTAGKQLFSYGGGTGTTSSILKLKNFNLEGLGNSARALVVSGYKGEFILENTKVNNFRSYDDGSAFYTAGNTTLNNCTFSNNVNNASGYSGGAIACKGYSSNFKAYNSKFIANETLQAGTGNVGGEGGAIYFFQPSASAKFTFKNNYFEGNKSVEDVSGGGKAKLADGGAIAFFNTVNGTDILFDGNSFVGNIAGDDGGAILIQTNDNISSAATFKNNTFYQNKALGQDLSSNNGGAIQIYANGGITEGRKAVVDYINNSFVENTAAYDGGAIGSSGYVTNLSAGRYANNLFAGNKARTASKNNIADSKIDGAGNIESNLGYDNGTATSVTMADAFGTAPVGLVENYNKIKAGTSDDAIILPTVPIAPEKLADDQVENLRDVNEDQRGLPRTAKADIGSVEIDWIKYDSNGGIFDLGTELSKYEGTIYYEGTQPETYYQVGYKELNQTIPAGTELKATRESYQFAGWSKDKDAKDPDDNLAAGQTMTIPKGNETLYAVWKKSEPVIVHYMTYDEDKQLVQISPDETLTGSLGESYHAQIKQIDDYAFSGVKDGDSITGIFSDEPKEITLIYTKVAKEKGIVLAQYQDESGKPLAGDEVSMGEIGSDYTTVQKNIDGYTFKEVNGNEAGKYAAGITQVIYIYTKNPAQQGKVTVHYQTEDQTPLCPDVELTGDVDDYYSAEVKSFDEYALKGIPSNVSGKYQTQDQEVTLIYEKKGTGIEKGVLIVEYQDETGHPLQNSEVSMDAVGETYTTNKKEIEGYSLKEINGAETGQYIAGITKVTYIYKKNDEPAKSGEVIIHYQDEKGTKLADDFSEVKPVGTLIPLNQLNKSIENYVIKEVKGFTTGTYIEGTQEITVVYRKVSGNVIVNYISDSGESLAKSITMSGDVGTEYETAKKEFKDYRFKEVLGNPTGKYTSEPQVVTYIYSNKGTITIRYVDESGNELAPAEQKVGKIGDAYETEAKTIDGWKLKETPKNVKGNYQAKEQIITYVYVKENNQGTGGGSEAGGNTAGGQTSTAHVGTNTYTRTGTLPNTKQESSNKLLPRTGEKTTMSTTLMIVGTIVIGSVGLAFRKRRV</sequence>
<dbReference type="NCBIfam" id="TIGR02543">
    <property type="entry name" value="List_Bact_rpt"/>
    <property type="match status" value="1"/>
</dbReference>
<dbReference type="SUPFAM" id="SSF51126">
    <property type="entry name" value="Pectin lyase-like"/>
    <property type="match status" value="1"/>
</dbReference>
<dbReference type="RefSeq" id="WP_010742910.1">
    <property type="nucleotide sequence ID" value="NZ_KB946253.1"/>
</dbReference>
<dbReference type="InterPro" id="IPR006626">
    <property type="entry name" value="PbH1"/>
</dbReference>
<keyword evidence="2" id="KW-0134">Cell wall</keyword>
<protein>
    <recommendedName>
        <fullName evidence="10">Gram-positive cocci surface proteins LPxTG domain-containing protein</fullName>
    </recommendedName>
</protein>
<accession>R2QJK6</accession>
<evidence type="ECO:0000256" key="5">
    <source>
        <dbReference type="ARBA" id="ARBA00022737"/>
    </source>
</evidence>
<dbReference type="InterPro" id="IPR009459">
    <property type="entry name" value="MucBP_dom"/>
</dbReference>
<reference evidence="11 13" key="1">
    <citation type="submission" date="2013-02" db="EMBL/GenBank/DDBJ databases">
        <title>The Genome Sequence of Enterococcus malodoratus ATCC_43197.</title>
        <authorList>
            <consortium name="The Broad Institute Genome Sequencing Platform"/>
            <consortium name="The Broad Institute Genome Sequencing Center for Infectious Disease"/>
            <person name="Earl A.M."/>
            <person name="Gilmore M.S."/>
            <person name="Lebreton F."/>
            <person name="Walker B."/>
            <person name="Young S.K."/>
            <person name="Zeng Q."/>
            <person name="Gargeya S."/>
            <person name="Fitzgerald M."/>
            <person name="Haas B."/>
            <person name="Abouelleil A."/>
            <person name="Alvarado L."/>
            <person name="Arachchi H.M."/>
            <person name="Berlin A.M."/>
            <person name="Chapman S.B."/>
            <person name="Dewar J."/>
            <person name="Goldberg J."/>
            <person name="Griggs A."/>
            <person name="Gujja S."/>
            <person name="Hansen M."/>
            <person name="Howarth C."/>
            <person name="Imamovic A."/>
            <person name="Larimer J."/>
            <person name="McCowan C."/>
            <person name="Murphy C."/>
            <person name="Neiman D."/>
            <person name="Pearson M."/>
            <person name="Priest M."/>
            <person name="Roberts A."/>
            <person name="Saif S."/>
            <person name="Shea T."/>
            <person name="Sisk P."/>
            <person name="Sykes S."/>
            <person name="Wortman J."/>
            <person name="Nusbaum C."/>
            <person name="Birren B."/>
        </authorList>
    </citation>
    <scope>NUCLEOTIDE SEQUENCE [LARGE SCALE GENOMIC DNA]</scope>
    <source>
        <strain evidence="11 13">ATCC 43197</strain>
    </source>
</reference>
<keyword evidence="4 9" id="KW-0732">Signal</keyword>
<evidence type="ECO:0000256" key="9">
    <source>
        <dbReference type="SAM" id="SignalP"/>
    </source>
</evidence>
<dbReference type="NCBIfam" id="TIGR01167">
    <property type="entry name" value="LPXTG_anchor"/>
    <property type="match status" value="1"/>
</dbReference>
<comment type="caution">
    <text evidence="11">The sequence shown here is derived from an EMBL/GenBank/DDBJ whole genome shotgun (WGS) entry which is preliminary data.</text>
</comment>
<feature type="region of interest" description="Disordered" evidence="7">
    <location>
        <begin position="1087"/>
        <end position="1128"/>
    </location>
</feature>
<gene>
    <name evidence="12" type="ORF">I585_01600</name>
    <name evidence="11" type="ORF">UAI_04139</name>
</gene>
<evidence type="ECO:0000313" key="14">
    <source>
        <dbReference type="Proteomes" id="UP000014148"/>
    </source>
</evidence>
<evidence type="ECO:0000256" key="2">
    <source>
        <dbReference type="ARBA" id="ARBA00022512"/>
    </source>
</evidence>
<keyword evidence="8" id="KW-0472">Membrane</keyword>
<dbReference type="Pfam" id="PF00746">
    <property type="entry name" value="Gram_pos_anchor"/>
    <property type="match status" value="1"/>
</dbReference>
<evidence type="ECO:0000256" key="4">
    <source>
        <dbReference type="ARBA" id="ARBA00022729"/>
    </source>
</evidence>
<feature type="transmembrane region" description="Helical" evidence="8">
    <location>
        <begin position="1138"/>
        <end position="1157"/>
    </location>
</feature>
<evidence type="ECO:0000256" key="8">
    <source>
        <dbReference type="SAM" id="Phobius"/>
    </source>
</evidence>
<reference evidence="12 14" key="2">
    <citation type="submission" date="2013-03" db="EMBL/GenBank/DDBJ databases">
        <title>The Genome Sequence of Enterococcus malodoratus ATCC_43197 (PacBio/Illumina hybrid assembly).</title>
        <authorList>
            <consortium name="The Broad Institute Genomics Platform"/>
            <consortium name="The Broad Institute Genome Sequencing Center for Infectious Disease"/>
            <person name="Earl A."/>
            <person name="Russ C."/>
            <person name="Gilmore M."/>
            <person name="Surin D."/>
            <person name="Walker B."/>
            <person name="Young S."/>
            <person name="Zeng Q."/>
            <person name="Gargeya S."/>
            <person name="Fitzgerald M."/>
            <person name="Haas B."/>
            <person name="Abouelleil A."/>
            <person name="Allen A.W."/>
            <person name="Alvarado L."/>
            <person name="Arachchi H.M."/>
            <person name="Berlin A.M."/>
            <person name="Chapman S.B."/>
            <person name="Gainer-Dewar J."/>
            <person name="Goldberg J."/>
            <person name="Griggs A."/>
            <person name="Gujja S."/>
            <person name="Hansen M."/>
            <person name="Howarth C."/>
            <person name="Imamovic A."/>
            <person name="Ireland A."/>
            <person name="Larimer J."/>
            <person name="McCowan C."/>
            <person name="Murphy C."/>
            <person name="Pearson M."/>
            <person name="Poon T.W."/>
            <person name="Priest M."/>
            <person name="Roberts A."/>
            <person name="Saif S."/>
            <person name="Shea T."/>
            <person name="Sisk P."/>
            <person name="Sykes S."/>
            <person name="Wortman J."/>
            <person name="Nusbaum C."/>
            <person name="Birren B."/>
        </authorList>
    </citation>
    <scope>NUCLEOTIDE SEQUENCE [LARGE SCALE GENOMIC DNA]</scope>
    <source>
        <strain evidence="12 14">ATCC 43197</strain>
    </source>
</reference>
<evidence type="ECO:0000259" key="10">
    <source>
        <dbReference type="PROSITE" id="PS50847"/>
    </source>
</evidence>
<dbReference type="Gene3D" id="2.60.40.4270">
    <property type="entry name" value="Listeria-Bacteroides repeat domain"/>
    <property type="match status" value="1"/>
</dbReference>
<dbReference type="PROSITE" id="PS50847">
    <property type="entry name" value="GRAM_POS_ANCHORING"/>
    <property type="match status" value="1"/>
</dbReference>
<dbReference type="EMBL" id="AJAK01000031">
    <property type="protein sequence ID" value="EOH71855.1"/>
    <property type="molecule type" value="Genomic_DNA"/>
</dbReference>
<evidence type="ECO:0000256" key="7">
    <source>
        <dbReference type="SAM" id="MobiDB-lite"/>
    </source>
</evidence>
<dbReference type="EMBL" id="ASWA01000002">
    <property type="protein sequence ID" value="EOT70121.1"/>
    <property type="molecule type" value="Genomic_DNA"/>
</dbReference>
<keyword evidence="14" id="KW-1185">Reference proteome</keyword>
<evidence type="ECO:0000256" key="6">
    <source>
        <dbReference type="ARBA" id="ARBA00023088"/>
    </source>
</evidence>
<keyword evidence="6" id="KW-0572">Peptidoglycan-anchor</keyword>
<dbReference type="Proteomes" id="UP000013783">
    <property type="component" value="Unassembled WGS sequence"/>
</dbReference>
<dbReference type="Proteomes" id="UP000014148">
    <property type="component" value="Unassembled WGS sequence"/>
</dbReference>
<dbReference type="InterPro" id="IPR011050">
    <property type="entry name" value="Pectin_lyase_fold/virulence"/>
</dbReference>
<feature type="compositionally biased region" description="Polar residues" evidence="7">
    <location>
        <begin position="1101"/>
        <end position="1127"/>
    </location>
</feature>
<evidence type="ECO:0000256" key="3">
    <source>
        <dbReference type="ARBA" id="ARBA00022525"/>
    </source>
</evidence>
<evidence type="ECO:0000313" key="11">
    <source>
        <dbReference type="EMBL" id="EOH71855.1"/>
    </source>
</evidence>
<keyword evidence="5" id="KW-0677">Repeat</keyword>
<dbReference type="SMART" id="SM00710">
    <property type="entry name" value="PbH1"/>
    <property type="match status" value="4"/>
</dbReference>
<evidence type="ECO:0000256" key="1">
    <source>
        <dbReference type="ARBA" id="ARBA00004196"/>
    </source>
</evidence>
<keyword evidence="8" id="KW-1133">Transmembrane helix</keyword>
<feature type="domain" description="Gram-positive cocci surface proteins LPxTG" evidence="10">
    <location>
        <begin position="1129"/>
        <end position="1162"/>
    </location>
</feature>
<keyword evidence="3" id="KW-0964">Secreted</keyword>
<comment type="subcellular location">
    <subcellularLocation>
        <location evidence="1">Cell envelope</location>
    </subcellularLocation>
</comment>
<proteinExistence type="predicted"/>
<feature type="chain" id="PRO_5004354712" description="Gram-positive cocci surface proteins LPxTG domain-containing protein" evidence="9">
    <location>
        <begin position="32"/>
        <end position="1162"/>
    </location>
</feature>
<dbReference type="eggNOG" id="COG4932">
    <property type="taxonomic scope" value="Bacteria"/>
</dbReference>
<dbReference type="STRING" id="71451.RV07_GL000117"/>
<evidence type="ECO:0000313" key="13">
    <source>
        <dbReference type="Proteomes" id="UP000013783"/>
    </source>
</evidence>
<dbReference type="InterPro" id="IPR042229">
    <property type="entry name" value="Listeria/Bacterioides_rpt_sf"/>
</dbReference>
<feature type="signal peptide" evidence="9">
    <location>
        <begin position="1"/>
        <end position="31"/>
    </location>
</feature>
<dbReference type="Pfam" id="PF06458">
    <property type="entry name" value="MucBP"/>
    <property type="match status" value="7"/>
</dbReference>
<feature type="compositionally biased region" description="Gly residues" evidence="7">
    <location>
        <begin position="1087"/>
        <end position="1097"/>
    </location>
</feature>